<name>A0A1I7RX70_BURXY</name>
<dbReference type="EMBL" id="CAJFDI010000005">
    <property type="protein sequence ID" value="CAD5230448.1"/>
    <property type="molecule type" value="Genomic_DNA"/>
</dbReference>
<evidence type="ECO:0000313" key="6">
    <source>
        <dbReference type="WBParaSite" id="BXY_0533400.1"/>
    </source>
</evidence>
<evidence type="ECO:0000256" key="2">
    <source>
        <dbReference type="SAM" id="Phobius"/>
    </source>
</evidence>
<feature type="transmembrane region" description="Helical" evidence="2">
    <location>
        <begin position="24"/>
        <end position="45"/>
    </location>
</feature>
<sequence length="127" mass="14060">MANKTMDGEYYTLFGWTLKFVEEMGVFFIVFACFGALYVLLNIYFTYIAFKAYRYLVNVLNTQAHHIDAVMVSTHQTAYPPASANPGFSPYPHAAPADSFSSPAGVPGRGFQVPPSVYPDIKSDNAK</sequence>
<keyword evidence="2" id="KW-1133">Transmembrane helix</keyword>
<proteinExistence type="predicted"/>
<protein>
    <submittedName>
        <fullName evidence="3">(pine wood nematode) hypothetical protein</fullName>
    </submittedName>
</protein>
<accession>A0A1I7RX70</accession>
<keyword evidence="2" id="KW-0812">Transmembrane</keyword>
<feature type="region of interest" description="Disordered" evidence="1">
    <location>
        <begin position="94"/>
        <end position="127"/>
    </location>
</feature>
<organism evidence="4 6">
    <name type="scientific">Bursaphelenchus xylophilus</name>
    <name type="common">Pinewood nematode worm</name>
    <name type="synonym">Aphelenchoides xylophilus</name>
    <dbReference type="NCBI Taxonomy" id="6326"/>
    <lineage>
        <taxon>Eukaryota</taxon>
        <taxon>Metazoa</taxon>
        <taxon>Ecdysozoa</taxon>
        <taxon>Nematoda</taxon>
        <taxon>Chromadorea</taxon>
        <taxon>Rhabditida</taxon>
        <taxon>Tylenchina</taxon>
        <taxon>Tylenchomorpha</taxon>
        <taxon>Aphelenchoidea</taxon>
        <taxon>Aphelenchoididae</taxon>
        <taxon>Bursaphelenchus</taxon>
    </lineage>
</organism>
<dbReference type="Proteomes" id="UP000659654">
    <property type="component" value="Unassembled WGS sequence"/>
</dbReference>
<gene>
    <name evidence="3" type="ORF">BXYJ_LOCUS10992</name>
</gene>
<keyword evidence="2" id="KW-0472">Membrane</keyword>
<evidence type="ECO:0000313" key="4">
    <source>
        <dbReference type="Proteomes" id="UP000095284"/>
    </source>
</evidence>
<reference evidence="3" key="2">
    <citation type="submission" date="2020-09" db="EMBL/GenBank/DDBJ databases">
        <authorList>
            <person name="Kikuchi T."/>
        </authorList>
    </citation>
    <scope>NUCLEOTIDE SEQUENCE</scope>
    <source>
        <strain evidence="3">Ka4C1</strain>
    </source>
</reference>
<keyword evidence="5" id="KW-1185">Reference proteome</keyword>
<evidence type="ECO:0000256" key="1">
    <source>
        <dbReference type="SAM" id="MobiDB-lite"/>
    </source>
</evidence>
<evidence type="ECO:0000313" key="3">
    <source>
        <dbReference type="EMBL" id="CAD5230448.1"/>
    </source>
</evidence>
<dbReference type="Proteomes" id="UP000582659">
    <property type="component" value="Unassembled WGS sequence"/>
</dbReference>
<reference evidence="6" key="1">
    <citation type="submission" date="2016-11" db="UniProtKB">
        <authorList>
            <consortium name="WormBaseParasite"/>
        </authorList>
    </citation>
    <scope>IDENTIFICATION</scope>
</reference>
<dbReference type="WBParaSite" id="BXY_0533400.1">
    <property type="protein sequence ID" value="BXY_0533400.1"/>
    <property type="gene ID" value="BXY_0533400"/>
</dbReference>
<evidence type="ECO:0000313" key="5">
    <source>
        <dbReference type="Proteomes" id="UP000659654"/>
    </source>
</evidence>
<dbReference type="AlphaFoldDB" id="A0A1I7RX70"/>
<dbReference type="Proteomes" id="UP000095284">
    <property type="component" value="Unplaced"/>
</dbReference>
<dbReference type="EMBL" id="CAJFCV020000005">
    <property type="protein sequence ID" value="CAG9121376.1"/>
    <property type="molecule type" value="Genomic_DNA"/>
</dbReference>